<dbReference type="Pfam" id="PF20078">
    <property type="entry name" value="DUF6473"/>
    <property type="match status" value="1"/>
</dbReference>
<name>A0A1X6Z723_9RHOB</name>
<dbReference type="EMBL" id="PYGB01000004">
    <property type="protein sequence ID" value="PSK86659.1"/>
    <property type="molecule type" value="Genomic_DNA"/>
</dbReference>
<dbReference type="InterPro" id="IPR045524">
    <property type="entry name" value="DUF6473"/>
</dbReference>
<dbReference type="RefSeq" id="WP_085896194.1">
    <property type="nucleotide sequence ID" value="NZ_FWFY01000004.1"/>
</dbReference>
<dbReference type="Proteomes" id="UP000240624">
    <property type="component" value="Unassembled WGS sequence"/>
</dbReference>
<proteinExistence type="predicted"/>
<organism evidence="3 4">
    <name type="scientific">Limimaricola soesokkakensis</name>
    <dbReference type="NCBI Taxonomy" id="1343159"/>
    <lineage>
        <taxon>Bacteria</taxon>
        <taxon>Pseudomonadati</taxon>
        <taxon>Pseudomonadota</taxon>
        <taxon>Alphaproteobacteria</taxon>
        <taxon>Rhodobacterales</taxon>
        <taxon>Paracoccaceae</taxon>
        <taxon>Limimaricola</taxon>
    </lineage>
</organism>
<dbReference type="OrthoDB" id="7838347at2"/>
<evidence type="ECO:0000313" key="2">
    <source>
        <dbReference type="EMBL" id="PSK86659.1"/>
    </source>
</evidence>
<dbReference type="EMBL" id="FWFY01000004">
    <property type="protein sequence ID" value="SLN42816.1"/>
    <property type="molecule type" value="Genomic_DNA"/>
</dbReference>
<protein>
    <recommendedName>
        <fullName evidence="1">DUF6473 domain-containing protein</fullName>
    </recommendedName>
</protein>
<dbReference type="AlphaFoldDB" id="A0A1X6Z723"/>
<reference evidence="2 5" key="2">
    <citation type="submission" date="2018-03" db="EMBL/GenBank/DDBJ databases">
        <title>Genomic Encyclopedia of Archaeal and Bacterial Type Strains, Phase II (KMG-II): from individual species to whole genera.</title>
        <authorList>
            <person name="Goeker M."/>
        </authorList>
    </citation>
    <scope>NUCLEOTIDE SEQUENCE [LARGE SCALE GENOMIC DNA]</scope>
    <source>
        <strain evidence="2 5">DSM 29956</strain>
    </source>
</reference>
<keyword evidence="5" id="KW-1185">Reference proteome</keyword>
<accession>A0A1X6Z723</accession>
<sequence>MRHETIGLAGLRIMRGRYGNSRLEVRAPLRRLDRAYIACAGSTETFGPDLAQPFPALLEQELNLPCVNLGTLNAGPGALFGDAALLALCNGADRVVLQLTGAQGLGNRFYTVHPRRNDRFLRASAKLRALYPEIDFTDFCFVRHMLETLHRKDPGRFDAVRDELRAAWTMRMRGLFDRIEVPVTLVALPRRLGHGRLGRDPLFVTPAMIDALRPLAQGVVVVPCDAGTEAAQHRRVALDLARSLTAKAG</sequence>
<dbReference type="Proteomes" id="UP000193495">
    <property type="component" value="Unassembled WGS sequence"/>
</dbReference>
<evidence type="ECO:0000313" key="3">
    <source>
        <dbReference type="EMBL" id="SLN42816.1"/>
    </source>
</evidence>
<gene>
    <name evidence="2" type="ORF">CLV79_10488</name>
    <name evidence="3" type="ORF">LOS8367_01863</name>
</gene>
<reference evidence="3 4" key="1">
    <citation type="submission" date="2017-03" db="EMBL/GenBank/DDBJ databases">
        <authorList>
            <person name="Afonso C.L."/>
            <person name="Miller P.J."/>
            <person name="Scott M.A."/>
            <person name="Spackman E."/>
            <person name="Goraichik I."/>
            <person name="Dimitrov K.M."/>
            <person name="Suarez D.L."/>
            <person name="Swayne D.E."/>
        </authorList>
    </citation>
    <scope>NUCLEOTIDE SEQUENCE [LARGE SCALE GENOMIC DNA]</scope>
    <source>
        <strain evidence="3 4">CECT 8367</strain>
    </source>
</reference>
<evidence type="ECO:0000313" key="4">
    <source>
        <dbReference type="Proteomes" id="UP000193495"/>
    </source>
</evidence>
<feature type="domain" description="DUF6473" evidence="1">
    <location>
        <begin position="1"/>
        <end position="236"/>
    </location>
</feature>
<evidence type="ECO:0000313" key="5">
    <source>
        <dbReference type="Proteomes" id="UP000240624"/>
    </source>
</evidence>
<evidence type="ECO:0000259" key="1">
    <source>
        <dbReference type="Pfam" id="PF20078"/>
    </source>
</evidence>